<dbReference type="Proteomes" id="UP000197153">
    <property type="component" value="Chromosome 3"/>
</dbReference>
<name>A0A248JYW2_9PROT</name>
<evidence type="ECO:0000313" key="1">
    <source>
        <dbReference type="EMBL" id="ASG23907.1"/>
    </source>
</evidence>
<dbReference type="KEGG" id="nao:Y958_23410"/>
<proteinExistence type="predicted"/>
<accession>A0A248JYW2</accession>
<organism evidence="1 2">
    <name type="scientific">Nitrospirillum viridazoti CBAmc</name>
    <dbReference type="NCBI Taxonomy" id="1441467"/>
    <lineage>
        <taxon>Bacteria</taxon>
        <taxon>Pseudomonadati</taxon>
        <taxon>Pseudomonadota</taxon>
        <taxon>Alphaproteobacteria</taxon>
        <taxon>Rhodospirillales</taxon>
        <taxon>Azospirillaceae</taxon>
        <taxon>Nitrospirillum</taxon>
        <taxon>Nitrospirillum viridazoti</taxon>
    </lineage>
</organism>
<gene>
    <name evidence="1" type="ORF">Y958_23410</name>
</gene>
<reference evidence="1 2" key="1">
    <citation type="submission" date="2017-06" db="EMBL/GenBank/DDBJ databases">
        <title>Complete genome sequence of Nitrospirillum amazonense strain CBAmC, an endophytic nitrogen-fixing and plant growth-promoting bacterium, isolated from sugarcane.</title>
        <authorList>
            <person name="Schwab S."/>
            <person name="dos Santos Teixeira K.R."/>
            <person name="Simoes Araujo J.L."/>
            <person name="Soares Vidal M."/>
            <person name="Borges de Freitas H.R."/>
            <person name="Rivello Crivelaro A.L."/>
            <person name="Bueno de Camargo Nunes A."/>
            <person name="dos Santos C.M."/>
            <person name="Palmeira da Silva Rosa D."/>
            <person name="da Silva Padilha D."/>
            <person name="da Silva E."/>
            <person name="Araujo Terra L."/>
            <person name="Soares Mendes V."/>
            <person name="Farinelli L."/>
            <person name="Magalhaes Cruz L."/>
            <person name="Baldani J.I."/>
        </authorList>
    </citation>
    <scope>NUCLEOTIDE SEQUENCE [LARGE SCALE GENOMIC DNA]</scope>
    <source>
        <strain evidence="1 2">CBAmC</strain>
    </source>
</reference>
<keyword evidence="2" id="KW-1185">Reference proteome</keyword>
<protein>
    <submittedName>
        <fullName evidence="1">Uncharacterized protein</fullName>
    </submittedName>
</protein>
<sequence>MSGISMSGMPLPILEFCNRLIALARCLSALRSGRMPAFVARQAPGLAAEYGFWQNTLWKGFHQGLIGHGIIALALNCRQLVREGRGDRGRYQALVSRPGAAGPAIHALFDVVANQLAMGASYVGHLRGIARHLGSVMEGDDLTRFRAIMATMEGQLDAASECLVGNLLAEGGPIVVAITDIGLAAGGNGAILTARGIVQIGPAVARPSPVPADVLATARLALDWWAGAEPALRQAAQLILMIDRLADATARQSFAMDTLAAIRNDCRQVCAMIDTGPPDQWADAGLRRLADWADAMMRIEFAEPVSRQIPG</sequence>
<dbReference type="EMBL" id="CP022112">
    <property type="protein sequence ID" value="ASG23907.1"/>
    <property type="molecule type" value="Genomic_DNA"/>
</dbReference>
<evidence type="ECO:0000313" key="2">
    <source>
        <dbReference type="Proteomes" id="UP000197153"/>
    </source>
</evidence>
<dbReference type="AlphaFoldDB" id="A0A248JYW2"/>